<evidence type="ECO:0000259" key="11">
    <source>
        <dbReference type="Pfam" id="PF24601"/>
    </source>
</evidence>
<gene>
    <name evidence="12" type="primary">Dopey1</name>
    <name evidence="12" type="ORF">CISJUN_R12144</name>
</gene>
<dbReference type="GO" id="GO:0000139">
    <property type="term" value="C:Golgi membrane"/>
    <property type="evidence" value="ECO:0007669"/>
    <property type="project" value="UniProtKB-SubCell"/>
</dbReference>
<name>A0A7L1QGS9_9PASS</name>
<reference evidence="12 13" key="1">
    <citation type="submission" date="2019-09" db="EMBL/GenBank/DDBJ databases">
        <title>Bird 10,000 Genomes (B10K) Project - Family phase.</title>
        <authorList>
            <person name="Zhang G."/>
        </authorList>
    </citation>
    <scope>NUCLEOTIDE SEQUENCE [LARGE SCALE GENOMIC DNA]</scope>
    <source>
        <strain evidence="12">B10K-DU-002-30</strain>
        <tissue evidence="12">Muscle</tissue>
    </source>
</reference>
<dbReference type="PANTHER" id="PTHR14042:SF22">
    <property type="entry name" value="PROTEIN DOPEY-1"/>
    <property type="match status" value="1"/>
</dbReference>
<dbReference type="Pfam" id="PF24598">
    <property type="entry name" value="DOP1_C"/>
    <property type="match status" value="1"/>
</dbReference>
<dbReference type="EMBL" id="VXBR01003215">
    <property type="protein sequence ID" value="NXO23160.1"/>
    <property type="molecule type" value="Genomic_DNA"/>
</dbReference>
<evidence type="ECO:0000256" key="4">
    <source>
        <dbReference type="ARBA" id="ARBA00023034"/>
    </source>
</evidence>
<dbReference type="InterPro" id="IPR056457">
    <property type="entry name" value="DOP1_C"/>
</dbReference>
<comment type="subcellular location">
    <subcellularLocation>
        <location evidence="1">Golgi apparatus membrane</location>
        <topology evidence="1">Peripheral membrane protein</topology>
    </subcellularLocation>
</comment>
<dbReference type="InterPro" id="IPR007249">
    <property type="entry name" value="DOP1_N"/>
</dbReference>
<feature type="region of interest" description="Disordered" evidence="7">
    <location>
        <begin position="625"/>
        <end position="650"/>
    </location>
</feature>
<evidence type="ECO:0000256" key="1">
    <source>
        <dbReference type="ARBA" id="ARBA00004395"/>
    </source>
</evidence>
<evidence type="ECO:0000313" key="12">
    <source>
        <dbReference type="EMBL" id="NXO23160.1"/>
    </source>
</evidence>
<dbReference type="GO" id="GO:0006895">
    <property type="term" value="P:Golgi to endosome transport"/>
    <property type="evidence" value="ECO:0007669"/>
    <property type="project" value="InterPro"/>
</dbReference>
<feature type="domain" description="DOP1-like TPR" evidence="11">
    <location>
        <begin position="1370"/>
        <end position="1744"/>
    </location>
</feature>
<dbReference type="GO" id="GO:0005829">
    <property type="term" value="C:cytosol"/>
    <property type="evidence" value="ECO:0007669"/>
    <property type="project" value="GOC"/>
</dbReference>
<feature type="compositionally biased region" description="Basic and acidic residues" evidence="7">
    <location>
        <begin position="1282"/>
        <end position="1298"/>
    </location>
</feature>
<dbReference type="GO" id="GO:0005802">
    <property type="term" value="C:trans-Golgi network"/>
    <property type="evidence" value="ECO:0007669"/>
    <property type="project" value="TreeGrafter"/>
</dbReference>
<feature type="domain" description="DOP1 N-terminal" evidence="8">
    <location>
        <begin position="11"/>
        <end position="295"/>
    </location>
</feature>
<accession>A0A7L1QGS9</accession>
<evidence type="ECO:0000259" key="9">
    <source>
        <dbReference type="Pfam" id="PF24597"/>
    </source>
</evidence>
<keyword evidence="3" id="KW-0653">Protein transport</keyword>
<dbReference type="GO" id="GO:0015031">
    <property type="term" value="P:protein transport"/>
    <property type="evidence" value="ECO:0007669"/>
    <property type="project" value="UniProtKB-KW"/>
</dbReference>
<feature type="domain" description="DOP1-like C-terminal" evidence="10">
    <location>
        <begin position="1911"/>
        <end position="2411"/>
    </location>
</feature>
<evidence type="ECO:0000313" key="13">
    <source>
        <dbReference type="Proteomes" id="UP000546986"/>
    </source>
</evidence>
<evidence type="ECO:0000256" key="3">
    <source>
        <dbReference type="ARBA" id="ARBA00022927"/>
    </source>
</evidence>
<dbReference type="InterPro" id="IPR056459">
    <property type="entry name" value="TPR_DOP1"/>
</dbReference>
<organism evidence="12 13">
    <name type="scientific">Cisticola juncidis</name>
    <dbReference type="NCBI Taxonomy" id="52622"/>
    <lineage>
        <taxon>Eukaryota</taxon>
        <taxon>Metazoa</taxon>
        <taxon>Chordata</taxon>
        <taxon>Craniata</taxon>
        <taxon>Vertebrata</taxon>
        <taxon>Euteleostomi</taxon>
        <taxon>Archelosauria</taxon>
        <taxon>Archosauria</taxon>
        <taxon>Dinosauria</taxon>
        <taxon>Saurischia</taxon>
        <taxon>Theropoda</taxon>
        <taxon>Coelurosauria</taxon>
        <taxon>Aves</taxon>
        <taxon>Neognathae</taxon>
        <taxon>Neoaves</taxon>
        <taxon>Telluraves</taxon>
        <taxon>Australaves</taxon>
        <taxon>Passeriformes</taxon>
        <taxon>Sylvioidea</taxon>
        <taxon>Cisticolidae</taxon>
        <taxon>Cisticola</taxon>
    </lineage>
</organism>
<feature type="region of interest" description="Disordered" evidence="7">
    <location>
        <begin position="567"/>
        <end position="600"/>
    </location>
</feature>
<dbReference type="Proteomes" id="UP000546986">
    <property type="component" value="Unassembled WGS sequence"/>
</dbReference>
<keyword evidence="5" id="KW-0472">Membrane</keyword>
<feature type="compositionally biased region" description="Basic and acidic residues" evidence="7">
    <location>
        <begin position="721"/>
        <end position="732"/>
    </location>
</feature>
<evidence type="ECO:0000256" key="5">
    <source>
        <dbReference type="ARBA" id="ARBA00023136"/>
    </source>
</evidence>
<evidence type="ECO:0000259" key="8">
    <source>
        <dbReference type="Pfam" id="PF04118"/>
    </source>
</evidence>
<dbReference type="PANTHER" id="PTHR14042">
    <property type="entry name" value="DOPEY-RELATED"/>
    <property type="match status" value="1"/>
</dbReference>
<dbReference type="InterPro" id="IPR056458">
    <property type="entry name" value="TPR_DOP1_M"/>
</dbReference>
<feature type="non-terminal residue" evidence="12">
    <location>
        <position position="2472"/>
    </location>
</feature>
<feature type="compositionally biased region" description="Low complexity" evidence="7">
    <location>
        <begin position="632"/>
        <end position="650"/>
    </location>
</feature>
<dbReference type="Pfam" id="PF04118">
    <property type="entry name" value="Dopey_N"/>
    <property type="match status" value="1"/>
</dbReference>
<feature type="region of interest" description="Disordered" evidence="7">
    <location>
        <begin position="1202"/>
        <end position="1320"/>
    </location>
</feature>
<feature type="non-terminal residue" evidence="12">
    <location>
        <position position="1"/>
    </location>
</feature>
<dbReference type="Pfam" id="PF24601">
    <property type="entry name" value="TPR_DOP1"/>
    <property type="match status" value="1"/>
</dbReference>
<evidence type="ECO:0000256" key="6">
    <source>
        <dbReference type="ARBA" id="ARBA00046326"/>
    </source>
</evidence>
<feature type="compositionally biased region" description="Low complexity" evidence="7">
    <location>
        <begin position="1206"/>
        <end position="1227"/>
    </location>
</feature>
<keyword evidence="2" id="KW-0813">Transport</keyword>
<keyword evidence="4" id="KW-0333">Golgi apparatus</keyword>
<dbReference type="GO" id="GO:0005768">
    <property type="term" value="C:endosome"/>
    <property type="evidence" value="ECO:0007669"/>
    <property type="project" value="TreeGrafter"/>
</dbReference>
<evidence type="ECO:0000256" key="7">
    <source>
        <dbReference type="SAM" id="MobiDB-lite"/>
    </source>
</evidence>
<keyword evidence="13" id="KW-1185">Reference proteome</keyword>
<feature type="compositionally biased region" description="Polar residues" evidence="7">
    <location>
        <begin position="1241"/>
        <end position="1264"/>
    </location>
</feature>
<sequence>MNTEELELLTDSKYRNYVAAVDKALKNFEYSSEWADLISALGKLNKVLQNNAKYQVVPKKLTIGKRLAQCLHPALPGGVHRKALETYEIIFKIIGPKRLAKDLFLYSSGLFPLLANAAMSVKPTLLSLYEIYYLPLGKTLKPGLQGLLTGILPGLEEGSEYYERTNTLLEKVASAVDQSAFYSALWGSLLTSPAVRLPGITYVLSHLNRKLSMEDQLYIIGSDIELMVEAVSTSVQDTSVLVQRSTLDLILFCFPFHMSQATRPDMIRILSAALHVVLRRDMSLNRRLYAWLLGFDNNGALVGPRSTRHSNPEEHATYYFNTFSKEMLVQAMVGILQVNGQGEESTLMQDLKPFRILISLLDKPELGPAILEDVLIEVFRTLYTQCKAELELQTEPSFNKDHTQLSSKLRENKKTAELIKTANLLFNSFEPYYMWDYIARWFEECCRRTLHARLQTGPGGDSEQSELPLTNFCLLVDFLLDIVSLPTRSMRVLCQETYIEIQTEHLPQLLLRMISALTSHLHTLHLCELTDSLRLCSKILSKVQPPLLSAGTDGVLQLPAGHSSSIKEWENKKVPSVSLENPNDVFEDGENPPSSRSSESGFTEFVQYQADTTDDIDRALNEGHGAPGIPIVGSTSSETETASTVGSEETIVQPPSVMTQGTATRSGKTIQKTAMQCCLEYVQQFLTRFINLYITQNNSLSQPLGADLPVDPARAQGQSTKWDRESQDDAKVKKTSKKKTPKEYLPAFIAACQLYLECSSFPVYIAEGNRTSELHPGKSEVDCEQVQPPLWLQTLMNACKQASDFSVQGVTISLVMDLVGLTQSVAVVTGENLNSVETAQPLSPNQGRVAVVIRPPLTQGNLRYMAEKTDFFKHIALTLWDQLGDGTPQHHQKSVELFYQLHNLVPSSSICEDVISQQLTHRDKAIRMEAHAKFAVLWHLTRDLHINKSSSFGRTFDRSLFIMLDSLNSLDGSTWSVGQAWLNQVLQRHDIARVLEPLLLLLLHPKTQRVSVQRVQAECYWTKSPNHPEEENEKQFMQKFSCADAFSHMPVSQGQLIIPKEGNEKQLGVDEMENFSLTVNPLSDRLSLLSTSSETIPMVVSDFDLPDHQAEILQSSDSGCSQSSTGDNISYEVETESLSAQDSSQTLKEDSPDEIVQQVVTDLICKVVSGLGEDFEPVKDSLHSEDALCKFSSLDNSVEVTKSEDQNIQSSQSSLLSNDSSQLLSASTETGLESLGDEMSRNNSSPCIAESQQSFSDLTLSSTESKSRKRSHSSIQFSFKGKQPEKISEKETIVKEAGKQPGAKPKVKIAKKKDEEKKKAQTEKLKQTNVFFSDGLDLENWYSCGEGEISEIESDVGSPGMRKSPNFNIHPLYQHVLLYLQLYDSSRTLYAFSAIKAILKTNPSAFVSAISTTSVNNAYTPQLSLLQNLLARHRISVMGKDFYSHIPVDSNHNFRSSMYIEILISLCLYYMRSHYPTHVKVTSQDLIGNRNMQMMSIEILTLLFAELAKVIESSAKGFPSFISDMLSKCKVQKVILHCLLSSIFSAQKWHSEKIAGKNIVAVEEGFSEDSLINFSEDEFDNGSTLQSQLLKVLQRLIVLEHRVMTVPEENETVFDFVITDLEHIGPQQPMTSLQYLHSQPITCQGMFLCAVIRALHQHCACKMHPQWIGLITSTLPYMGKVLQRVVVSVTLQLCRNLDNLIQQYKYETGLSDNRPLWMASVTPPDMVLTLLEGITTIIHYCLLDPSTQYHQLLVNVDQKHLVEARNGILSILHMIMSSVTLLWSILHLADSSEKTAAAAAASITTINLGSTKNLRQQILELLGPISMNHGVHFMAAIAFVWNERRQNKNTSRTKVIPTAGEEQLLLVELVRSISVMRTETVIQTVKEVLKQPPAIAKDKKHLSLEVCMLQFFYAYTQRIPVTSLVDSWAALLLLLKDSIQVGLPAPGQFLILGVLNEFIMKNPSLENKKDQRDLQDVTHKIVDAIGAIAGSSLEQTTWLRRNLEVKPSPKIMVDGNNLESDVEDMLSPAMETSNITPSVYSVHALTLLSEVLAHLLDMVFYSDEKERVIPLLVNIMHYVVPYLRNHSAHNASSYRACVQLLSSLSGYQYTRRAWKKEAFDLFMDSSFFQMDASCVNHWRAIMDNLMTHDKTTFRDLMTRVAVAQSSSLNLFANRDAELEQRAMLLKRLAFAIFSSEIDQYQKYLPDIQERLVESLRLPQVPTLHSQVFLFFRVLLLRMSPQHLTSLWPTMITELVQVFLLMEQELTADEDISRTSGPSAAGLETTYTGGNGFSTSYNSQRWLNLYLSACKFLDLALALPSENLPQFQMYRWAFIPEASDDSGLEVRRQGTHQREFKPYVVRLAKLLRKKAKKNPEEDGSGKTLSWEPGHLLLTIYTVRSIEQLLPFFNVLSQVFNSKVTSRCVGHSGSPVLYPNCFPSKDIKMENLKTFSSKARQKIEEMVEKDFLEGVIKS</sequence>
<evidence type="ECO:0000259" key="10">
    <source>
        <dbReference type="Pfam" id="PF24598"/>
    </source>
</evidence>
<comment type="caution">
    <text evidence="12">The sequence shown here is derived from an EMBL/GenBank/DDBJ whole genome shotgun (WGS) entry which is preliminary data.</text>
</comment>
<feature type="domain" description="DOP1-like middle TPR" evidence="9">
    <location>
        <begin position="319"/>
        <end position="472"/>
    </location>
</feature>
<feature type="region of interest" description="Disordered" evidence="7">
    <location>
        <begin position="703"/>
        <end position="736"/>
    </location>
</feature>
<protein>
    <submittedName>
        <fullName evidence="12">DOP1 protein</fullName>
    </submittedName>
</protein>
<dbReference type="InterPro" id="IPR040314">
    <property type="entry name" value="DOP1"/>
</dbReference>
<evidence type="ECO:0000256" key="2">
    <source>
        <dbReference type="ARBA" id="ARBA00022448"/>
    </source>
</evidence>
<proteinExistence type="inferred from homology"/>
<comment type="similarity">
    <text evidence="6">Belongs to the DOP1 family.</text>
</comment>
<dbReference type="Pfam" id="PF24597">
    <property type="entry name" value="TPR_DOP1_M"/>
    <property type="match status" value="1"/>
</dbReference>